<comment type="subcellular location">
    <subcellularLocation>
        <location evidence="9">Endoplasmic reticulum membrane</location>
        <topology evidence="9">Multi-pass membrane protein</topology>
    </subcellularLocation>
    <subcellularLocation>
        <location evidence="9">Golgi apparatus membrane</location>
        <topology evidence="9">Multi-pass membrane protein</topology>
    </subcellularLocation>
</comment>
<dbReference type="GO" id="GO:0000139">
    <property type="term" value="C:Golgi membrane"/>
    <property type="evidence" value="ECO:0007669"/>
    <property type="project" value="UniProtKB-SubCell"/>
</dbReference>
<evidence type="ECO:0000256" key="4">
    <source>
        <dbReference type="ARBA" id="ARBA00022824"/>
    </source>
</evidence>
<evidence type="ECO:0000256" key="9">
    <source>
        <dbReference type="RuleBase" id="RU368073"/>
    </source>
</evidence>
<dbReference type="GO" id="GO:0006888">
    <property type="term" value="P:endoplasmic reticulum to Golgi vesicle-mediated transport"/>
    <property type="evidence" value="ECO:0007669"/>
    <property type="project" value="UniProtKB-UniRule"/>
</dbReference>
<dbReference type="EMBL" id="QMKO01001764">
    <property type="protein sequence ID" value="RTG86755.1"/>
    <property type="molecule type" value="Genomic_DNA"/>
</dbReference>
<keyword evidence="7 9" id="KW-0333">Golgi apparatus</keyword>
<dbReference type="GO" id="GO:0005793">
    <property type="term" value="C:endoplasmic reticulum-Golgi intermediate compartment"/>
    <property type="evidence" value="ECO:0007669"/>
    <property type="project" value="UniProtKB-UniRule"/>
</dbReference>
<keyword evidence="2 9" id="KW-0813">Transport</keyword>
<feature type="transmembrane region" description="Helical" evidence="9">
    <location>
        <begin position="225"/>
        <end position="243"/>
    </location>
</feature>
<dbReference type="GO" id="GO:0005789">
    <property type="term" value="C:endoplasmic reticulum membrane"/>
    <property type="evidence" value="ECO:0007669"/>
    <property type="project" value="UniProtKB-SubCell"/>
</dbReference>
<protein>
    <recommendedName>
        <fullName evidence="9">Protein YIF1</fullName>
    </recommendedName>
</protein>
<keyword evidence="6 9" id="KW-1133">Transmembrane helix</keyword>
<dbReference type="GO" id="GO:0030134">
    <property type="term" value="C:COPII-coated ER to Golgi transport vesicle"/>
    <property type="evidence" value="ECO:0007669"/>
    <property type="project" value="TreeGrafter"/>
</dbReference>
<evidence type="ECO:0000256" key="8">
    <source>
        <dbReference type="ARBA" id="ARBA00023136"/>
    </source>
</evidence>
<dbReference type="Proteomes" id="UP000290809">
    <property type="component" value="Unassembled WGS sequence"/>
</dbReference>
<comment type="similarity">
    <text evidence="1 9">Belongs to the YIF1 family.</text>
</comment>
<comment type="function">
    <text evidence="9">Has a role in transport between endoplasmic reticulum and Golgi.</text>
</comment>
<dbReference type="GO" id="GO:0015031">
    <property type="term" value="P:protein transport"/>
    <property type="evidence" value="ECO:0007669"/>
    <property type="project" value="UniProtKB-KW"/>
</dbReference>
<keyword evidence="8 9" id="KW-0472">Membrane</keyword>
<feature type="transmembrane region" description="Helical" evidence="9">
    <location>
        <begin position="95"/>
        <end position="119"/>
    </location>
</feature>
<keyword evidence="11" id="KW-1185">Reference proteome</keyword>
<evidence type="ECO:0000256" key="2">
    <source>
        <dbReference type="ARBA" id="ARBA00022448"/>
    </source>
</evidence>
<accession>A0A430QGD8</accession>
<dbReference type="PANTHER" id="PTHR14083:SF0">
    <property type="entry name" value="YIP1D-INTERACTING FACTOR 1, ISOFORM C"/>
    <property type="match status" value="1"/>
</dbReference>
<evidence type="ECO:0000256" key="7">
    <source>
        <dbReference type="ARBA" id="ARBA00023034"/>
    </source>
</evidence>
<evidence type="ECO:0000313" key="10">
    <source>
        <dbReference type="EMBL" id="RTG86755.1"/>
    </source>
</evidence>
<feature type="transmembrane region" description="Helical" evidence="9">
    <location>
        <begin position="131"/>
        <end position="149"/>
    </location>
</feature>
<evidence type="ECO:0000256" key="6">
    <source>
        <dbReference type="ARBA" id="ARBA00022989"/>
    </source>
</evidence>
<keyword evidence="5 9" id="KW-0653">Protein transport</keyword>
<proteinExistence type="inferred from homology"/>
<evidence type="ECO:0000256" key="1">
    <source>
        <dbReference type="ARBA" id="ARBA00009727"/>
    </source>
</evidence>
<evidence type="ECO:0000256" key="3">
    <source>
        <dbReference type="ARBA" id="ARBA00022692"/>
    </source>
</evidence>
<name>A0A430QGD8_SCHBO</name>
<sequence length="248" mass="28231">MCAYHNPAYPPNYPETSYYANFQPSSQEYVPAAPRTNGNTGMSFIQNQFIPDLAVRYGSAMFDEGANFVHKNKWGVNYDPAGPVPPGDDINAPDLYIPLMATITYILLSGVIFGFQGRFSPEYLGILSSEAFGWLLLEVLLSLFAIYILNIQNNISYLDIVAYCGYKFVSMIVVLISYIGLDRPGYYFSLLYTSLALAFFLIRSLKLKILPHVEAYPSECNKRRLYLLLLIAFTQPFLMWWLTRRVIL</sequence>
<comment type="caution">
    <text evidence="10">The sequence shown here is derived from an EMBL/GenBank/DDBJ whole genome shotgun (WGS) entry which is preliminary data.</text>
</comment>
<evidence type="ECO:0000313" key="11">
    <source>
        <dbReference type="Proteomes" id="UP000290809"/>
    </source>
</evidence>
<reference evidence="10 11" key="1">
    <citation type="journal article" date="2019" name="PLoS Pathog.">
        <title>Genome sequence of the bovine parasite Schistosoma bovis Tanzania.</title>
        <authorList>
            <person name="Oey H."/>
            <person name="Zakrzewski M."/>
            <person name="Gobert G."/>
            <person name="Gravermann K."/>
            <person name="Stoye J."/>
            <person name="Jones M."/>
            <person name="Mcmanus D."/>
            <person name="Krause L."/>
        </authorList>
    </citation>
    <scope>NUCLEOTIDE SEQUENCE [LARGE SCALE GENOMIC DNA]</scope>
    <source>
        <strain evidence="10 11">TAN1997</strain>
    </source>
</reference>
<feature type="transmembrane region" description="Helical" evidence="9">
    <location>
        <begin position="161"/>
        <end position="180"/>
    </location>
</feature>
<feature type="transmembrane region" description="Helical" evidence="9">
    <location>
        <begin position="186"/>
        <end position="205"/>
    </location>
</feature>
<dbReference type="PANTHER" id="PTHR14083">
    <property type="entry name" value="YIP1 INTERACTING FACTOR HOMOLOG YIF1 PROTEIN"/>
    <property type="match status" value="1"/>
</dbReference>
<dbReference type="AlphaFoldDB" id="A0A430QGD8"/>
<keyword evidence="3 9" id="KW-0812">Transmembrane</keyword>
<evidence type="ECO:0000256" key="5">
    <source>
        <dbReference type="ARBA" id="ARBA00022927"/>
    </source>
</evidence>
<keyword evidence="4 9" id="KW-0256">Endoplasmic reticulum</keyword>
<dbReference type="STRING" id="6184.A0A430QGD8"/>
<dbReference type="InterPro" id="IPR005578">
    <property type="entry name" value="Yif1_fam"/>
</dbReference>
<gene>
    <name evidence="10" type="ORF">DC041_0010264</name>
</gene>
<dbReference type="Pfam" id="PF03878">
    <property type="entry name" value="YIF1"/>
    <property type="match status" value="1"/>
</dbReference>
<organism evidence="10 11">
    <name type="scientific">Schistosoma bovis</name>
    <name type="common">Blood fluke</name>
    <dbReference type="NCBI Taxonomy" id="6184"/>
    <lineage>
        <taxon>Eukaryota</taxon>
        <taxon>Metazoa</taxon>
        <taxon>Spiralia</taxon>
        <taxon>Lophotrochozoa</taxon>
        <taxon>Platyhelminthes</taxon>
        <taxon>Trematoda</taxon>
        <taxon>Digenea</taxon>
        <taxon>Strigeidida</taxon>
        <taxon>Schistosomatoidea</taxon>
        <taxon>Schistosomatidae</taxon>
        <taxon>Schistosoma</taxon>
    </lineage>
</organism>